<evidence type="ECO:0000256" key="1">
    <source>
        <dbReference type="SAM" id="SignalP"/>
    </source>
</evidence>
<keyword evidence="1" id="KW-0732">Signal</keyword>
<reference evidence="2 3" key="1">
    <citation type="submission" date="2017-12" db="EMBL/GenBank/DDBJ databases">
        <title>The genome sequence of Caulobacter flavus CGMCC1 15093.</title>
        <authorList>
            <person name="Gao J."/>
            <person name="Mao X."/>
            <person name="Sun J."/>
        </authorList>
    </citation>
    <scope>NUCLEOTIDE SEQUENCE [LARGE SCALE GENOMIC DNA]</scope>
    <source>
        <strain evidence="2 3">CGMCC1 15093</strain>
    </source>
</reference>
<dbReference type="AlphaFoldDB" id="A0A2N5CZ03"/>
<gene>
    <name evidence="2" type="ORF">CFHF_03160</name>
</gene>
<feature type="signal peptide" evidence="1">
    <location>
        <begin position="1"/>
        <end position="27"/>
    </location>
</feature>
<dbReference type="EMBL" id="PJRQ01000008">
    <property type="protein sequence ID" value="PLR19022.1"/>
    <property type="molecule type" value="Genomic_DNA"/>
</dbReference>
<evidence type="ECO:0000313" key="3">
    <source>
        <dbReference type="Proteomes" id="UP000234483"/>
    </source>
</evidence>
<protein>
    <recommendedName>
        <fullName evidence="4">DUF4350 domain-containing protein</fullName>
    </recommendedName>
</protein>
<dbReference type="Gene3D" id="3.40.50.880">
    <property type="match status" value="1"/>
</dbReference>
<organism evidence="2 3">
    <name type="scientific">Caulobacter flavus</name>
    <dbReference type="NCBI Taxonomy" id="1679497"/>
    <lineage>
        <taxon>Bacteria</taxon>
        <taxon>Pseudomonadati</taxon>
        <taxon>Pseudomonadota</taxon>
        <taxon>Alphaproteobacteria</taxon>
        <taxon>Caulobacterales</taxon>
        <taxon>Caulobacteraceae</taxon>
        <taxon>Caulobacter</taxon>
    </lineage>
</organism>
<evidence type="ECO:0008006" key="4">
    <source>
        <dbReference type="Google" id="ProtNLM"/>
    </source>
</evidence>
<feature type="chain" id="PRO_5014878695" description="DUF4350 domain-containing protein" evidence="1">
    <location>
        <begin position="28"/>
        <end position="305"/>
    </location>
</feature>
<proteinExistence type="predicted"/>
<accession>A0A2N5CZ03</accession>
<dbReference type="InterPro" id="IPR029062">
    <property type="entry name" value="Class_I_gatase-like"/>
</dbReference>
<sequence length="305" mass="32303">MRRRQFLLSVAAGVPVLGALAAGTVHARQQEADPTADLTVANPAFAPGKGPRLAVDQGHNNFHTVEGRYAPFAAVARADGYRVSGLGMRFDQAALSEVDLLVVANPLAAENLGNWRLPTPGAYTPEEVAAVKAWVEAGGGLLLIADHMPFPGGAEPLARAFGFSFDNGFAQKTGGGPEFFQRQDGSLSEHAITRGIDRVQSFTGSSFVAPPEAQPLMTLKGGWSVALPEVAWEFDAKTRRIDGEGRLRGAALIVGRGRVVVMGEAAMFTAQAAGPQKRKMGFNAPTASRNKAFLLNVLHWLTPPP</sequence>
<name>A0A2N5CZ03_9CAUL</name>
<evidence type="ECO:0000313" key="2">
    <source>
        <dbReference type="EMBL" id="PLR19022.1"/>
    </source>
</evidence>
<dbReference type="Proteomes" id="UP000234483">
    <property type="component" value="Unassembled WGS sequence"/>
</dbReference>
<dbReference type="SUPFAM" id="SSF52317">
    <property type="entry name" value="Class I glutamine amidotransferase-like"/>
    <property type="match status" value="1"/>
</dbReference>
<dbReference type="RefSeq" id="WP_101711581.1">
    <property type="nucleotide sequence ID" value="NZ_PJRQ01000008.1"/>
</dbReference>
<comment type="caution">
    <text evidence="2">The sequence shown here is derived from an EMBL/GenBank/DDBJ whole genome shotgun (WGS) entry which is preliminary data.</text>
</comment>